<dbReference type="GO" id="GO:0018818">
    <property type="term" value="F:acetylene hydratase activity"/>
    <property type="evidence" value="ECO:0007669"/>
    <property type="project" value="InterPro"/>
</dbReference>
<evidence type="ECO:0000256" key="6">
    <source>
        <dbReference type="ARBA" id="ARBA00023004"/>
    </source>
</evidence>
<protein>
    <submittedName>
        <fullName evidence="9">Dimethylsulfide dehydrogenase</fullName>
    </submittedName>
</protein>
<comment type="caution">
    <text evidence="9">The sequence shown here is derived from an EMBL/GenBank/DDBJ whole genome shotgun (WGS) entry which is preliminary data.</text>
</comment>
<dbReference type="InterPro" id="IPR009010">
    <property type="entry name" value="Asp_de-COase-like_dom_sf"/>
</dbReference>
<dbReference type="GO" id="GO:0016491">
    <property type="term" value="F:oxidoreductase activity"/>
    <property type="evidence" value="ECO:0007669"/>
    <property type="project" value="UniProtKB-KW"/>
</dbReference>
<evidence type="ECO:0000259" key="8">
    <source>
        <dbReference type="PROSITE" id="PS51669"/>
    </source>
</evidence>
<keyword evidence="7" id="KW-0411">Iron-sulfur</keyword>
<dbReference type="GO" id="GO:0043546">
    <property type="term" value="F:molybdopterin cofactor binding"/>
    <property type="evidence" value="ECO:0007669"/>
    <property type="project" value="InterPro"/>
</dbReference>
<evidence type="ECO:0000256" key="3">
    <source>
        <dbReference type="ARBA" id="ARBA00022505"/>
    </source>
</evidence>
<dbReference type="Gene3D" id="2.40.40.20">
    <property type="match status" value="1"/>
</dbReference>
<reference evidence="9 10" key="1">
    <citation type="submission" date="2015-06" db="EMBL/GenBank/DDBJ databases">
        <title>New insights into the roles of widespread benthic archaea in carbon and nitrogen cycling.</title>
        <authorList>
            <person name="Lazar C.S."/>
            <person name="Baker B.J."/>
            <person name="Seitz K.W."/>
            <person name="Hyde A.S."/>
            <person name="Dick G.J."/>
            <person name="Hinrichs K.-U."/>
            <person name="Teske A.P."/>
        </authorList>
    </citation>
    <scope>NUCLEOTIDE SEQUENCE [LARGE SCALE GENOMIC DNA]</scope>
    <source>
        <strain evidence="9">DG-45</strain>
    </source>
</reference>
<keyword evidence="5" id="KW-0560">Oxidoreductase</keyword>
<gene>
    <name evidence="9" type="ORF">AC482_03680</name>
</gene>
<dbReference type="InterPro" id="IPR006657">
    <property type="entry name" value="MoPterin_dinucl-bd_dom"/>
</dbReference>
<name>A0A0M0BQ13_9ARCH</name>
<evidence type="ECO:0000256" key="1">
    <source>
        <dbReference type="ARBA" id="ARBA00001942"/>
    </source>
</evidence>
<evidence type="ECO:0000256" key="5">
    <source>
        <dbReference type="ARBA" id="ARBA00023002"/>
    </source>
</evidence>
<dbReference type="SUPFAM" id="SSF50692">
    <property type="entry name" value="ADC-like"/>
    <property type="match status" value="1"/>
</dbReference>
<dbReference type="Gene3D" id="2.20.25.90">
    <property type="entry name" value="ADC-like domains"/>
    <property type="match status" value="1"/>
</dbReference>
<dbReference type="PANTHER" id="PTHR43742:SF6">
    <property type="entry name" value="OXIDOREDUCTASE YYAE-RELATED"/>
    <property type="match status" value="1"/>
</dbReference>
<dbReference type="PROSITE" id="PS00490">
    <property type="entry name" value="MOLYBDOPTERIN_PROK_2"/>
    <property type="match status" value="1"/>
</dbReference>
<dbReference type="InterPro" id="IPR037949">
    <property type="entry name" value="MopB_CT_Acetylene-hydratase"/>
</dbReference>
<dbReference type="Pfam" id="PF00384">
    <property type="entry name" value="Molybdopterin"/>
    <property type="match status" value="1"/>
</dbReference>
<dbReference type="EMBL" id="LFWZ01000029">
    <property type="protein sequence ID" value="KON30519.1"/>
    <property type="molecule type" value="Genomic_DNA"/>
</dbReference>
<dbReference type="CDD" id="cd02781">
    <property type="entry name" value="MopB_CT_Acetylene-hydratase"/>
    <property type="match status" value="1"/>
</dbReference>
<keyword evidence="4" id="KW-0479">Metal-binding</keyword>
<evidence type="ECO:0000313" key="10">
    <source>
        <dbReference type="Proteomes" id="UP000037210"/>
    </source>
</evidence>
<dbReference type="Pfam" id="PF01568">
    <property type="entry name" value="Molydop_binding"/>
    <property type="match status" value="1"/>
</dbReference>
<comment type="similarity">
    <text evidence="2">Belongs to the prokaryotic molybdopterin-containing oxidoreductase family.</text>
</comment>
<feature type="domain" description="4Fe-4S Mo/W bis-MGD-type" evidence="8">
    <location>
        <begin position="3"/>
        <end position="59"/>
    </location>
</feature>
<dbReference type="SMART" id="SM00926">
    <property type="entry name" value="Molybdop_Fe4S4"/>
    <property type="match status" value="1"/>
</dbReference>
<keyword evidence="6" id="KW-0408">Iron</keyword>
<dbReference type="InterPro" id="IPR006656">
    <property type="entry name" value="Mopterin_OxRdtase"/>
</dbReference>
<dbReference type="GO" id="GO:0046872">
    <property type="term" value="F:metal ion binding"/>
    <property type="evidence" value="ECO:0007669"/>
    <property type="project" value="UniProtKB-KW"/>
</dbReference>
<dbReference type="InterPro" id="IPR050612">
    <property type="entry name" value="Prok_Mopterin_Oxidored"/>
</dbReference>
<dbReference type="SUPFAM" id="SSF53706">
    <property type="entry name" value="Formate dehydrogenase/DMSO reductase, domains 1-3"/>
    <property type="match status" value="1"/>
</dbReference>
<organism evidence="9 10">
    <name type="scientific">miscellaneous Crenarchaeota group-15 archaeon DG-45</name>
    <dbReference type="NCBI Taxonomy" id="1685127"/>
    <lineage>
        <taxon>Archaea</taxon>
        <taxon>Candidatus Bathyarchaeota</taxon>
        <taxon>MCG-15</taxon>
    </lineage>
</organism>
<dbReference type="Proteomes" id="UP000037210">
    <property type="component" value="Unassembled WGS sequence"/>
</dbReference>
<dbReference type="Gene3D" id="3.40.50.740">
    <property type="match status" value="2"/>
</dbReference>
<dbReference type="Gene3D" id="3.40.228.10">
    <property type="entry name" value="Dimethylsulfoxide Reductase, domain 2"/>
    <property type="match status" value="1"/>
</dbReference>
<sequence>MVRTTSWSAGPGCHGGCGVLASVVDGELVKIEGDQDHPWNQGRLCARALAMKQYVYHPDRLTRPLKRVGSRGEDRWEEISWDEAFDLIEGKMKGIRGEFGPESVVFAMGTGRDIPPWICMLAYAFGSPNVMFSLSGIACYSPRIAAVETVQGDYCVLDAGQWLADRYEDPRYEVPRCIVVWGYDIPASCPDNFFGHWIVDLMKRGSKIIAIDPRLSWFASRSEIWLRLRPGTDGALAMGFLNVVVNEGLYDGDFVERWTNAPHLIRCDTGRLLRESDLAGGGSPENFVVWDAEGQRPVVWDAGDVEYREPDVRPALEGPFEVDLPDGTRVEARTVWDVFREEVDRYPLERVAEITWVPERDIREAARLYADSKPAAIHWGVPIDMTPAVTPTAQAIADLWCITGNLDVPGGNVISRYAFDAVAYALPGAEGVIRLASKEMDEKRIGADRYGPLRRFIWRAQTDLVLDQIFTGDPYPIRGMWIQACNPIGGIGLDPKRWMEAIKKLDFVVAVDLFKTPTTQLADVVLPAASFLEKEGIRSWWVPLQTINRAITVGECRPDVEINFELARRFDPNFRWNTIHDLFDEILKPSGMTFRELQERGGWALPPEGHPSAPYRRYEKGLLRPDGRPGFQTPSGKVELYSTLREDWGLEPVAHHEEPPFTPVSQPELARSYPIILSTGRRSPVYFHSEHRNIPWLRQIDPDPIVEVHPDTARSLGVGNGEWVWVENWLGRCMFKAKVTPVVPTWMVMATHGWWFPERPAAEPSLFDVWRSNVNQLFPMGHQGKDGLGAPLKHMLCKVYRVGREDGDVA</sequence>
<dbReference type="Pfam" id="PF04879">
    <property type="entry name" value="Molybdop_Fe4S4"/>
    <property type="match status" value="1"/>
</dbReference>
<evidence type="ECO:0000256" key="4">
    <source>
        <dbReference type="ARBA" id="ARBA00022723"/>
    </source>
</evidence>
<evidence type="ECO:0000313" key="9">
    <source>
        <dbReference type="EMBL" id="KON30519.1"/>
    </source>
</evidence>
<dbReference type="PANTHER" id="PTHR43742">
    <property type="entry name" value="TRIMETHYLAMINE-N-OXIDE REDUCTASE"/>
    <property type="match status" value="1"/>
</dbReference>
<evidence type="ECO:0000256" key="7">
    <source>
        <dbReference type="ARBA" id="ARBA00023014"/>
    </source>
</evidence>
<comment type="cofactor">
    <cofactor evidence="1">
        <name>Mo-bis(molybdopterin guanine dinucleotide)</name>
        <dbReference type="ChEBI" id="CHEBI:60539"/>
    </cofactor>
</comment>
<dbReference type="InterPro" id="IPR006963">
    <property type="entry name" value="Mopterin_OxRdtase_4Fe-4S_dom"/>
</dbReference>
<dbReference type="PATRIC" id="fig|1685127.3.peg.1039"/>
<dbReference type="InterPro" id="IPR006655">
    <property type="entry name" value="Mopterin_OxRdtase_prok_CS"/>
</dbReference>
<proteinExistence type="inferred from homology"/>
<accession>A0A0M0BQ13</accession>
<evidence type="ECO:0000256" key="2">
    <source>
        <dbReference type="ARBA" id="ARBA00010312"/>
    </source>
</evidence>
<dbReference type="AlphaFoldDB" id="A0A0M0BQ13"/>
<dbReference type="GO" id="GO:0051536">
    <property type="term" value="F:iron-sulfur cluster binding"/>
    <property type="evidence" value="ECO:0007669"/>
    <property type="project" value="UniProtKB-KW"/>
</dbReference>
<dbReference type="PROSITE" id="PS51669">
    <property type="entry name" value="4FE4S_MOW_BIS_MGD"/>
    <property type="match status" value="1"/>
</dbReference>
<keyword evidence="3" id="KW-0500">Molybdenum</keyword>